<dbReference type="PANTHER" id="PTHR41146:SF1">
    <property type="entry name" value="DIURETIC HORMONE CLASS 2"/>
    <property type="match status" value="1"/>
</dbReference>
<evidence type="ECO:0008006" key="5">
    <source>
        <dbReference type="Google" id="ProtNLM"/>
    </source>
</evidence>
<name>A0A9Q0MBF5_BLOTA</name>
<dbReference type="OMA" id="LMQNIVM"/>
<dbReference type="Proteomes" id="UP001142055">
    <property type="component" value="Chromosome 2"/>
</dbReference>
<comment type="caution">
    <text evidence="3">The sequence shown here is derived from an EMBL/GenBank/DDBJ whole genome shotgun (WGS) entry which is preliminary data.</text>
</comment>
<dbReference type="OrthoDB" id="6495587at2759"/>
<dbReference type="AlphaFoldDB" id="A0A9Q0MBF5"/>
<evidence type="ECO:0000256" key="1">
    <source>
        <dbReference type="ARBA" id="ARBA00004613"/>
    </source>
</evidence>
<protein>
    <recommendedName>
        <fullName evidence="5">Diuretic hormone class 2</fullName>
    </recommendedName>
</protein>
<reference evidence="3" key="1">
    <citation type="submission" date="2022-12" db="EMBL/GenBank/DDBJ databases">
        <title>Genome assemblies of Blomia tropicalis.</title>
        <authorList>
            <person name="Cui Y."/>
        </authorList>
    </citation>
    <scope>NUCLEOTIDE SEQUENCE</scope>
    <source>
        <tissue evidence="3">Adult mites</tissue>
    </source>
</reference>
<dbReference type="GO" id="GO:0008613">
    <property type="term" value="F:diuretic hormone activity"/>
    <property type="evidence" value="ECO:0007669"/>
    <property type="project" value="InterPro"/>
</dbReference>
<sequence>MSVSVPNSMMQARLGLGLSTTTILATIVIVLLSSSICTTKTDAYPLNVGLNNEIVRKHPITLEIDNPEEVLSVLDNLMQNIVMGIEILSHSGPMVNEKSMGSKRGIDLGLSRGFSGSQAAKHLMGMSAASFANGPGRRRK</sequence>
<evidence type="ECO:0000313" key="4">
    <source>
        <dbReference type="Proteomes" id="UP001142055"/>
    </source>
</evidence>
<dbReference type="GO" id="GO:0007589">
    <property type="term" value="P:body fluid secretion"/>
    <property type="evidence" value="ECO:0007669"/>
    <property type="project" value="InterPro"/>
</dbReference>
<evidence type="ECO:0000313" key="3">
    <source>
        <dbReference type="EMBL" id="KAJ6221117.1"/>
    </source>
</evidence>
<keyword evidence="2" id="KW-0964">Secreted</keyword>
<organism evidence="3 4">
    <name type="scientific">Blomia tropicalis</name>
    <name type="common">Mite</name>
    <dbReference type="NCBI Taxonomy" id="40697"/>
    <lineage>
        <taxon>Eukaryota</taxon>
        <taxon>Metazoa</taxon>
        <taxon>Ecdysozoa</taxon>
        <taxon>Arthropoda</taxon>
        <taxon>Chelicerata</taxon>
        <taxon>Arachnida</taxon>
        <taxon>Acari</taxon>
        <taxon>Acariformes</taxon>
        <taxon>Sarcoptiformes</taxon>
        <taxon>Astigmata</taxon>
        <taxon>Glycyphagoidea</taxon>
        <taxon>Echimyopodidae</taxon>
        <taxon>Blomia</taxon>
    </lineage>
</organism>
<comment type="subcellular location">
    <subcellularLocation>
        <location evidence="1">Secreted</location>
    </subcellularLocation>
</comment>
<dbReference type="GO" id="GO:0005615">
    <property type="term" value="C:extracellular space"/>
    <property type="evidence" value="ECO:0007669"/>
    <property type="project" value="TreeGrafter"/>
</dbReference>
<accession>A0A9Q0MBF5</accession>
<dbReference type="EMBL" id="JAPWDV010000002">
    <property type="protein sequence ID" value="KAJ6221117.1"/>
    <property type="molecule type" value="Genomic_DNA"/>
</dbReference>
<dbReference type="InterPro" id="IPR034439">
    <property type="entry name" value="DH2-like"/>
</dbReference>
<dbReference type="GO" id="GO:0001664">
    <property type="term" value="F:G protein-coupled receptor binding"/>
    <property type="evidence" value="ECO:0007669"/>
    <property type="project" value="TreeGrafter"/>
</dbReference>
<keyword evidence="4" id="KW-1185">Reference proteome</keyword>
<dbReference type="PANTHER" id="PTHR41146">
    <property type="entry name" value="DIURETIC HORMONE CLASS 2"/>
    <property type="match status" value="1"/>
</dbReference>
<evidence type="ECO:0000256" key="2">
    <source>
        <dbReference type="ARBA" id="ARBA00022525"/>
    </source>
</evidence>
<proteinExistence type="predicted"/>
<gene>
    <name evidence="3" type="ORF">RDWZM_006929</name>
</gene>